<evidence type="ECO:0000256" key="1">
    <source>
        <dbReference type="SAM" id="Coils"/>
    </source>
</evidence>
<organism evidence="3 4">
    <name type="scientific">Tanacetum coccineum</name>
    <dbReference type="NCBI Taxonomy" id="301880"/>
    <lineage>
        <taxon>Eukaryota</taxon>
        <taxon>Viridiplantae</taxon>
        <taxon>Streptophyta</taxon>
        <taxon>Embryophyta</taxon>
        <taxon>Tracheophyta</taxon>
        <taxon>Spermatophyta</taxon>
        <taxon>Magnoliopsida</taxon>
        <taxon>eudicotyledons</taxon>
        <taxon>Gunneridae</taxon>
        <taxon>Pentapetalae</taxon>
        <taxon>asterids</taxon>
        <taxon>campanulids</taxon>
        <taxon>Asterales</taxon>
        <taxon>Asteraceae</taxon>
        <taxon>Asteroideae</taxon>
        <taxon>Anthemideae</taxon>
        <taxon>Anthemidinae</taxon>
        <taxon>Tanacetum</taxon>
    </lineage>
</organism>
<reference evidence="3" key="1">
    <citation type="journal article" date="2022" name="Int. J. Mol. Sci.">
        <title>Draft Genome of Tanacetum Coccineum: Genomic Comparison of Closely Related Tanacetum-Family Plants.</title>
        <authorList>
            <person name="Yamashiro T."/>
            <person name="Shiraishi A."/>
            <person name="Nakayama K."/>
            <person name="Satake H."/>
        </authorList>
    </citation>
    <scope>NUCLEOTIDE SEQUENCE</scope>
</reference>
<name>A0ABQ5BL36_9ASTR</name>
<accession>A0ABQ5BL36</accession>
<proteinExistence type="predicted"/>
<dbReference type="Proteomes" id="UP001151760">
    <property type="component" value="Unassembled WGS sequence"/>
</dbReference>
<sequence>MVAYLERPTDSDDFTEIVDFLNANPIRYALTINPTIYVSCIEQFWSTAKAQTINEETQIHALVDGKKIVITESSVRRDLQFADEDGTDCLPTTTIFENLKLMGYENLSDKLTFFKSYFSHQWKFLVHTILQCLSPKKTAWNEFSSNIASAIICLATNQKFNFSKMGMTRNLDSLSAKFLMYPSLERGCALTTSSLEAEHVSGNITKTQSKATLNEPTPQETGSVSGPRLQDTMGDTIARTRFENVSKTSYDSQLRGVNTPRSEEDSMQLKELMEMCTNLLQRIQDFQTTKTAQAKEMTSLKKMVKKLEQRGRSRTPRLKRLEHRRYFTGSEDAGIQGGHDMADQEVNVAKKEVSTANPVTTAGEVVTTASVDISTASVPITVSTATPTTPPTTTTEDDMTLAETLMEIKSAKPKAIGVVMQEPTLRAQEIRNKPPTKMQKRTTMCNYLKNMAGYKHNQLRHKSFDDIQKLFDKALKRVNIFVPMDTEKVEGSKAKAVRQEWKKVQREQEKNLIENPQRSKRADGSTKVYMRFEDMLKMFDREDLEVLYINNKEYPFAQFTYRRMWEGKLRVDYECEMAFELLRRQKQVLKTENPGKRIAFLENKHSNSFAKCLGKEAKGKKKVSVEADHALAVDQSLFG</sequence>
<reference evidence="3" key="2">
    <citation type="submission" date="2022-01" db="EMBL/GenBank/DDBJ databases">
        <authorList>
            <person name="Yamashiro T."/>
            <person name="Shiraishi A."/>
            <person name="Satake H."/>
            <person name="Nakayama K."/>
        </authorList>
    </citation>
    <scope>NUCLEOTIDE SEQUENCE</scope>
</reference>
<feature type="compositionally biased region" description="Polar residues" evidence="2">
    <location>
        <begin position="208"/>
        <end position="224"/>
    </location>
</feature>
<evidence type="ECO:0000256" key="2">
    <source>
        <dbReference type="SAM" id="MobiDB-lite"/>
    </source>
</evidence>
<evidence type="ECO:0000313" key="3">
    <source>
        <dbReference type="EMBL" id="GJT14503.1"/>
    </source>
</evidence>
<evidence type="ECO:0008006" key="5">
    <source>
        <dbReference type="Google" id="ProtNLM"/>
    </source>
</evidence>
<feature type="coiled-coil region" evidence="1">
    <location>
        <begin position="269"/>
        <end position="310"/>
    </location>
</feature>
<comment type="caution">
    <text evidence="3">The sequence shown here is derived from an EMBL/GenBank/DDBJ whole genome shotgun (WGS) entry which is preliminary data.</text>
</comment>
<gene>
    <name evidence="3" type="ORF">Tco_0861545</name>
</gene>
<feature type="region of interest" description="Disordered" evidence="2">
    <location>
        <begin position="208"/>
        <end position="230"/>
    </location>
</feature>
<evidence type="ECO:0000313" key="4">
    <source>
        <dbReference type="Proteomes" id="UP001151760"/>
    </source>
</evidence>
<keyword evidence="1" id="KW-0175">Coiled coil</keyword>
<dbReference type="EMBL" id="BQNB010013318">
    <property type="protein sequence ID" value="GJT14503.1"/>
    <property type="molecule type" value="Genomic_DNA"/>
</dbReference>
<protein>
    <recommendedName>
        <fullName evidence="5">Xylulose kinase-1</fullName>
    </recommendedName>
</protein>
<keyword evidence="4" id="KW-1185">Reference proteome</keyword>